<keyword evidence="2" id="KW-1185">Reference proteome</keyword>
<dbReference type="EMBL" id="JBKBDD010000001">
    <property type="protein sequence ID" value="MFN6542449.1"/>
    <property type="molecule type" value="Genomic_DNA"/>
</dbReference>
<dbReference type="Proteomes" id="UP001635816">
    <property type="component" value="Unassembled WGS sequence"/>
</dbReference>
<organism evidence="1 2">
    <name type="scientific">Mycolicibacterium nivoides</name>
    <dbReference type="NCBI Taxonomy" id="2487344"/>
    <lineage>
        <taxon>Bacteria</taxon>
        <taxon>Bacillati</taxon>
        <taxon>Actinomycetota</taxon>
        <taxon>Actinomycetes</taxon>
        <taxon>Mycobacteriales</taxon>
        <taxon>Mycobacteriaceae</taxon>
        <taxon>Mycolicibacterium</taxon>
    </lineage>
</organism>
<protein>
    <submittedName>
        <fullName evidence="1">Uncharacterized protein</fullName>
    </submittedName>
</protein>
<reference evidence="1 2" key="1">
    <citation type="submission" date="2024-12" db="EMBL/GenBank/DDBJ databases">
        <title>The coexistence of Mycolicibacterium septicum and Mycolicibacterium nivoides in clinical samples.</title>
        <authorList>
            <person name="Wang C."/>
            <person name="Feng Y."/>
            <person name="Zong Z."/>
        </authorList>
    </citation>
    <scope>NUCLEOTIDE SEQUENCE [LARGE SCALE GENOMIC DNA]</scope>
    <source>
        <strain evidence="1 2">120309</strain>
    </source>
</reference>
<evidence type="ECO:0000313" key="2">
    <source>
        <dbReference type="Proteomes" id="UP001635816"/>
    </source>
</evidence>
<comment type="caution">
    <text evidence="1">The sequence shown here is derived from an EMBL/GenBank/DDBJ whole genome shotgun (WGS) entry which is preliminary data.</text>
</comment>
<accession>A0ABW9L3U4</accession>
<name>A0ABW9L3U4_9MYCO</name>
<dbReference type="RefSeq" id="WP_409542642.1">
    <property type="nucleotide sequence ID" value="NZ_JBKBDD010000001.1"/>
</dbReference>
<proteinExistence type="predicted"/>
<evidence type="ECO:0000313" key="1">
    <source>
        <dbReference type="EMBL" id="MFN6542449.1"/>
    </source>
</evidence>
<gene>
    <name evidence="1" type="ORF">ACK4CT_04570</name>
</gene>
<sequence>MPDEHYPTASLAYATQQLQRAMAQAVELGDATDRERVRQKVRRWEDVVFGIASGQISVGNRTPVADTPVWVTLKVAHGGFATGRYLAESALDDDEMALLTTLPGDTPGVNERERLNLWFLSDAGQTRLRESLHSGHYRVEIPEEAALSVVVLLLDNDFPEQALDLVAELRPFMNRLRFTPRFESVARLSGAAVRLASATQTAQSLRAVSVPPQIATMRATLAVWNPLYDRLVALWFTTVEGELPHRDGTRAVHGGWPCQQWPPKWAHDRARWLADFAQACSSDEFVGRHAHPKSNFATLHRALESCPNGGETLPAHEVGGIRRALANTITRHGAAGSQHRDTLRATQLRIANAPTFAALARVLARRLDRYPADAGVPSLDSIAAEVTEADEPVDSIPTGTPIPQHLLQKATRALEAPVDELVSRGVISSSEVLAIVLPQLTSRLTAASIGDPVLAGLYEQTYTAFRRRRSLLLLNLEHQVRFEELPWIAALQPCRSRHADNAKAARQSLRQASMLALTAFPHTILPNSLIRELGTLATESGLQLPLVEEVAADIFMGTFTSKWRSAAAIASRTMAGTLYADYYDLPPAWFWAARSDAPKRWGKPTAEDFAQVCARRAEEAGATEYQPRNGSWVARNGAILEQSQILTTHNLATLVYELDLLDQLRDSSPQLVRNTFTWVIRRLVQPTHDWHAALIQIKNAAYAWRQAIFLLSFCDPAVQQSQVGLLHDEARAAGIHNQFRPAIDGLDHVIGGKTFAATGTVPAGTGRRFLGWAVGRHWYLPQP</sequence>